<dbReference type="Gene3D" id="3.40.50.10140">
    <property type="entry name" value="Toll/interleukin-1 receptor homology (TIR) domain"/>
    <property type="match status" value="1"/>
</dbReference>
<dbReference type="PROSITE" id="PS50104">
    <property type="entry name" value="TIR"/>
    <property type="match status" value="1"/>
</dbReference>
<dbReference type="Proteomes" id="UP001642487">
    <property type="component" value="Chromosome 11"/>
</dbReference>
<keyword evidence="3" id="KW-0520">NAD</keyword>
<dbReference type="PANTHER" id="PTHR32009:SF39">
    <property type="entry name" value="TIR DOMAIN-CONTAINING PROTEIN"/>
    <property type="match status" value="1"/>
</dbReference>
<evidence type="ECO:0000313" key="7">
    <source>
        <dbReference type="Proteomes" id="UP001642487"/>
    </source>
</evidence>
<organism evidence="6 7">
    <name type="scientific">Citrullus colocynthis</name>
    <name type="common">colocynth</name>
    <dbReference type="NCBI Taxonomy" id="252529"/>
    <lineage>
        <taxon>Eukaryota</taxon>
        <taxon>Viridiplantae</taxon>
        <taxon>Streptophyta</taxon>
        <taxon>Embryophyta</taxon>
        <taxon>Tracheophyta</taxon>
        <taxon>Spermatophyta</taxon>
        <taxon>Magnoliopsida</taxon>
        <taxon>eudicotyledons</taxon>
        <taxon>Gunneridae</taxon>
        <taxon>Pentapetalae</taxon>
        <taxon>rosids</taxon>
        <taxon>fabids</taxon>
        <taxon>Cucurbitales</taxon>
        <taxon>Cucurbitaceae</taxon>
        <taxon>Benincaseae</taxon>
        <taxon>Citrullus</taxon>
    </lineage>
</organism>
<comment type="catalytic activity">
    <reaction evidence="4">
        <text>NAD(+) + H2O = ADP-D-ribose + nicotinamide + H(+)</text>
        <dbReference type="Rhea" id="RHEA:16301"/>
        <dbReference type="ChEBI" id="CHEBI:15377"/>
        <dbReference type="ChEBI" id="CHEBI:15378"/>
        <dbReference type="ChEBI" id="CHEBI:17154"/>
        <dbReference type="ChEBI" id="CHEBI:57540"/>
        <dbReference type="ChEBI" id="CHEBI:57967"/>
        <dbReference type="EC" id="3.2.2.6"/>
    </reaction>
    <physiologicalReaction direction="left-to-right" evidence="4">
        <dbReference type="Rhea" id="RHEA:16302"/>
    </physiologicalReaction>
</comment>
<accession>A0ABP0Y0H8</accession>
<proteinExistence type="predicted"/>
<evidence type="ECO:0000256" key="1">
    <source>
        <dbReference type="ARBA" id="ARBA00011982"/>
    </source>
</evidence>
<keyword evidence="7" id="KW-1185">Reference proteome</keyword>
<sequence length="423" mass="49336">MRVELCGARLVYQQNVEGLIHTIVNCIVGSGDELYEYYNQQIVEYHLKMINSHWYKISFPQNNSVKNQTSTTASTCIESSLSVEHLLHGSFPHPFFHKSIQEKKRYYMKYFFPQTKFFGWFKNQNKKDKVAVKIPVNMDKDKKWMGLAMFVVVSISEKASCHCFEYEIQTKEKIISTQRHSIPTEVVEYSNQILFTVFEPRYNWYPYDDLKSSSFNHVYINFNTNGERMRVELCGARLVYQQNVEGLIHTIVNCIVGSGDELYEYYNQQIVEYHLKMINSHCATMEVGSSTPLNYSSTTYYEYDVFINFSGEDTRNTIVGYLYEKLHKLGLITFMDDKILSIGEDLDQKLVEAIEKSKFYIIVLSENYASSEWCLRELGKILERTCGITNRIFPVFYHVDPSDVRHQSEGVLSNALITISKLL</sequence>
<evidence type="ECO:0000256" key="4">
    <source>
        <dbReference type="ARBA" id="ARBA00047304"/>
    </source>
</evidence>
<dbReference type="PANTHER" id="PTHR32009">
    <property type="entry name" value="TMV RESISTANCE PROTEIN N-LIKE"/>
    <property type="match status" value="1"/>
</dbReference>
<dbReference type="SMART" id="SM00255">
    <property type="entry name" value="TIR"/>
    <property type="match status" value="1"/>
</dbReference>
<dbReference type="InterPro" id="IPR035897">
    <property type="entry name" value="Toll_tir_struct_dom_sf"/>
</dbReference>
<gene>
    <name evidence="6" type="ORF">CITCOLO1_LOCUS5675</name>
</gene>
<evidence type="ECO:0000313" key="6">
    <source>
        <dbReference type="EMBL" id="CAK9313936.1"/>
    </source>
</evidence>
<dbReference type="EC" id="3.2.2.6" evidence="1"/>
<feature type="domain" description="TIR" evidence="5">
    <location>
        <begin position="301"/>
        <end position="423"/>
    </location>
</feature>
<dbReference type="SUPFAM" id="SSF52200">
    <property type="entry name" value="Toll/Interleukin receptor TIR domain"/>
    <property type="match status" value="1"/>
</dbReference>
<evidence type="ECO:0000256" key="3">
    <source>
        <dbReference type="ARBA" id="ARBA00023027"/>
    </source>
</evidence>
<name>A0ABP0Y0H8_9ROSI</name>
<evidence type="ECO:0000256" key="2">
    <source>
        <dbReference type="ARBA" id="ARBA00022801"/>
    </source>
</evidence>
<dbReference type="Pfam" id="PF01582">
    <property type="entry name" value="TIR"/>
    <property type="match status" value="1"/>
</dbReference>
<keyword evidence="2" id="KW-0378">Hydrolase</keyword>
<protein>
    <recommendedName>
        <fullName evidence="1">ADP-ribosyl cyclase/cyclic ADP-ribose hydrolase</fullName>
        <ecNumber evidence="1">3.2.2.6</ecNumber>
    </recommendedName>
</protein>
<dbReference type="EMBL" id="OZ021745">
    <property type="protein sequence ID" value="CAK9313936.1"/>
    <property type="molecule type" value="Genomic_DNA"/>
</dbReference>
<dbReference type="InterPro" id="IPR000157">
    <property type="entry name" value="TIR_dom"/>
</dbReference>
<evidence type="ECO:0000259" key="5">
    <source>
        <dbReference type="PROSITE" id="PS50104"/>
    </source>
</evidence>
<reference evidence="6 7" key="1">
    <citation type="submission" date="2024-03" db="EMBL/GenBank/DDBJ databases">
        <authorList>
            <person name="Gkanogiannis A."/>
            <person name="Becerra Lopez-Lavalle L."/>
        </authorList>
    </citation>
    <scope>NUCLEOTIDE SEQUENCE [LARGE SCALE GENOMIC DNA]</scope>
</reference>